<dbReference type="Proteomes" id="UP000184501">
    <property type="component" value="Unassembled WGS sequence"/>
</dbReference>
<dbReference type="EMBL" id="FQVN01000006">
    <property type="protein sequence ID" value="SHG12802.1"/>
    <property type="molecule type" value="Genomic_DNA"/>
</dbReference>
<reference evidence="2 3" key="1">
    <citation type="submission" date="2016-11" db="EMBL/GenBank/DDBJ databases">
        <authorList>
            <person name="Jaros S."/>
            <person name="Januszkiewicz K."/>
            <person name="Wedrychowicz H."/>
        </authorList>
    </citation>
    <scope>NUCLEOTIDE SEQUENCE [LARGE SCALE GENOMIC DNA]</scope>
    <source>
        <strain evidence="2 3">DSM 44523</strain>
    </source>
</reference>
<dbReference type="RefSeq" id="WP_073485805.1">
    <property type="nucleotide sequence ID" value="NZ_FQVN01000006.1"/>
</dbReference>
<keyword evidence="1" id="KW-0812">Transmembrane</keyword>
<accession>A0A1M5HAM0</accession>
<keyword evidence="3" id="KW-1185">Reference proteome</keyword>
<proteinExistence type="predicted"/>
<keyword evidence="1" id="KW-0472">Membrane</keyword>
<dbReference type="InterPro" id="IPR008407">
    <property type="entry name" value="Brnchd-chn_aa_trnsp_AzlD"/>
</dbReference>
<gene>
    <name evidence="2" type="ORF">SAMN05444320_106469</name>
</gene>
<feature type="transmembrane region" description="Helical" evidence="1">
    <location>
        <begin position="80"/>
        <end position="99"/>
    </location>
</feature>
<protein>
    <submittedName>
        <fullName evidence="2">Branched-chain amino acid transport protein (AzlD)</fullName>
    </submittedName>
</protein>
<sequence>MTITAVLVLAVGTYAMRLGGVLLRERVEMPERVEKLVSIAATVLLAALVATATLTVDGGFAGWARPTGVAVGALAAWRRLPFVAVVVLAAATTALLRWLGVP</sequence>
<name>A0A1M5HAM0_STRHI</name>
<dbReference type="AlphaFoldDB" id="A0A1M5HAM0"/>
<organism evidence="2 3">
    <name type="scientific">Streptoalloteichus hindustanus</name>
    <dbReference type="NCBI Taxonomy" id="2017"/>
    <lineage>
        <taxon>Bacteria</taxon>
        <taxon>Bacillati</taxon>
        <taxon>Actinomycetota</taxon>
        <taxon>Actinomycetes</taxon>
        <taxon>Pseudonocardiales</taxon>
        <taxon>Pseudonocardiaceae</taxon>
        <taxon>Streptoalloteichus</taxon>
    </lineage>
</organism>
<keyword evidence="1" id="KW-1133">Transmembrane helix</keyword>
<dbReference type="STRING" id="2017.SAMN05444320_106469"/>
<feature type="transmembrane region" description="Helical" evidence="1">
    <location>
        <begin position="39"/>
        <end position="60"/>
    </location>
</feature>
<evidence type="ECO:0000256" key="1">
    <source>
        <dbReference type="SAM" id="Phobius"/>
    </source>
</evidence>
<dbReference type="OrthoDB" id="4484240at2"/>
<evidence type="ECO:0000313" key="3">
    <source>
        <dbReference type="Proteomes" id="UP000184501"/>
    </source>
</evidence>
<evidence type="ECO:0000313" key="2">
    <source>
        <dbReference type="EMBL" id="SHG12802.1"/>
    </source>
</evidence>
<dbReference type="Pfam" id="PF05437">
    <property type="entry name" value="AzlD"/>
    <property type="match status" value="1"/>
</dbReference>